<accession>A0A4T0TXJ6</accession>
<dbReference type="Proteomes" id="UP000310708">
    <property type="component" value="Unassembled WGS sequence"/>
</dbReference>
<keyword evidence="3" id="KW-0804">Transcription</keyword>
<gene>
    <name evidence="7" type="ORF">E3Q01_00003</name>
</gene>
<dbReference type="AlphaFoldDB" id="A0A4T0TXJ6"/>
<proteinExistence type="predicted"/>
<dbReference type="PANTHER" id="PTHR33572:SF15">
    <property type="entry name" value="VELVET DOMAIN-CONTAINING PROTEIN"/>
    <property type="match status" value="1"/>
</dbReference>
<dbReference type="InterPro" id="IPR038491">
    <property type="entry name" value="Velvet_dom_sf"/>
</dbReference>
<dbReference type="PANTHER" id="PTHR33572">
    <property type="entry name" value="SPORE DEVELOPMENT REGULATOR VOSA"/>
    <property type="match status" value="1"/>
</dbReference>
<reference evidence="7 8" key="1">
    <citation type="submission" date="2019-03" db="EMBL/GenBank/DDBJ databases">
        <title>Sequencing 25 genomes of Wallemia mellicola.</title>
        <authorList>
            <person name="Gostincar C."/>
        </authorList>
    </citation>
    <scope>NUCLEOTIDE SEQUENCE [LARGE SCALE GENOMIC DNA]</scope>
    <source>
        <strain evidence="7 8">EXF-757</strain>
    </source>
</reference>
<feature type="region of interest" description="Disordered" evidence="5">
    <location>
        <begin position="1"/>
        <end position="25"/>
    </location>
</feature>
<evidence type="ECO:0000313" key="8">
    <source>
        <dbReference type="Proteomes" id="UP000310708"/>
    </source>
</evidence>
<keyword evidence="4" id="KW-0539">Nucleus</keyword>
<feature type="compositionally biased region" description="Polar residues" evidence="5">
    <location>
        <begin position="1"/>
        <end position="10"/>
    </location>
</feature>
<dbReference type="PROSITE" id="PS51821">
    <property type="entry name" value="VELVET"/>
    <property type="match status" value="1"/>
</dbReference>
<dbReference type="GO" id="GO:0005634">
    <property type="term" value="C:nucleus"/>
    <property type="evidence" value="ECO:0007669"/>
    <property type="project" value="UniProtKB-SubCell"/>
</dbReference>
<comment type="caution">
    <text evidence="7">The sequence shown here is derived from an EMBL/GenBank/DDBJ whole genome shotgun (WGS) entry which is preliminary data.</text>
</comment>
<evidence type="ECO:0000256" key="5">
    <source>
        <dbReference type="SAM" id="MobiDB-lite"/>
    </source>
</evidence>
<evidence type="ECO:0000256" key="1">
    <source>
        <dbReference type="ARBA" id="ARBA00004123"/>
    </source>
</evidence>
<evidence type="ECO:0000256" key="3">
    <source>
        <dbReference type="ARBA" id="ARBA00023163"/>
    </source>
</evidence>
<dbReference type="Gene3D" id="2.60.40.3960">
    <property type="entry name" value="Velvet domain"/>
    <property type="match status" value="1"/>
</dbReference>
<dbReference type="EMBL" id="SPRX01000001">
    <property type="protein sequence ID" value="TIC70114.1"/>
    <property type="molecule type" value="Genomic_DNA"/>
</dbReference>
<dbReference type="InterPro" id="IPR037525">
    <property type="entry name" value="Velvet_dom"/>
</dbReference>
<evidence type="ECO:0000313" key="7">
    <source>
        <dbReference type="EMBL" id="TIC70114.1"/>
    </source>
</evidence>
<dbReference type="Pfam" id="PF11754">
    <property type="entry name" value="Velvet"/>
    <property type="match status" value="2"/>
</dbReference>
<name>A0A4T0TXJ6_9BASI</name>
<sequence>MSKLSVNSLVLSPRNDDDDKDVQFSSQDSLNGRMHLLEIIQSPLRSAAFGSSYYSRLPLAPPLVVRLLVKNTDGKYIDIHDELPFYVCHASLLSEDGSKKLDFTQLNDEPESAPVRMLYGGLVTTPYVVRGEVVFPFTDLGVRLTGMYRFKLSLFRLARPGSDISSSTASETLSTAISDTFEIVDLDDYEAPAITNLSYELHSAGVPVQMPSQQHSI</sequence>
<comment type="subcellular location">
    <subcellularLocation>
        <location evidence="1">Nucleus</location>
    </subcellularLocation>
</comment>
<protein>
    <recommendedName>
        <fullName evidence="6">Velvet domain-containing protein</fullName>
    </recommendedName>
</protein>
<feature type="domain" description="Velvet" evidence="6">
    <location>
        <begin position="29"/>
        <end position="211"/>
    </location>
</feature>
<organism evidence="7 8">
    <name type="scientific">Wallemia mellicola</name>
    <dbReference type="NCBI Taxonomy" id="1708541"/>
    <lineage>
        <taxon>Eukaryota</taxon>
        <taxon>Fungi</taxon>
        <taxon>Dikarya</taxon>
        <taxon>Basidiomycota</taxon>
        <taxon>Wallemiomycotina</taxon>
        <taxon>Wallemiomycetes</taxon>
        <taxon>Wallemiales</taxon>
        <taxon>Wallemiaceae</taxon>
        <taxon>Wallemia</taxon>
    </lineage>
</organism>
<evidence type="ECO:0000256" key="4">
    <source>
        <dbReference type="ARBA" id="ARBA00023242"/>
    </source>
</evidence>
<evidence type="ECO:0000256" key="2">
    <source>
        <dbReference type="ARBA" id="ARBA00023015"/>
    </source>
</evidence>
<dbReference type="InterPro" id="IPR021740">
    <property type="entry name" value="Velvet"/>
</dbReference>
<keyword evidence="2" id="KW-0805">Transcription regulation</keyword>
<evidence type="ECO:0000259" key="6">
    <source>
        <dbReference type="PROSITE" id="PS51821"/>
    </source>
</evidence>